<dbReference type="EMBL" id="CP024087">
    <property type="protein sequence ID" value="AYF28676.1"/>
    <property type="molecule type" value="Genomic_DNA"/>
</dbReference>
<evidence type="ECO:0000256" key="1">
    <source>
        <dbReference type="SAM" id="Phobius"/>
    </source>
</evidence>
<evidence type="ECO:0000313" key="3">
    <source>
        <dbReference type="Proteomes" id="UP000267804"/>
    </source>
</evidence>
<protein>
    <submittedName>
        <fullName evidence="2">Uncharacterized protein</fullName>
    </submittedName>
</protein>
<keyword evidence="1" id="KW-0812">Transmembrane</keyword>
<name>A0A386WJV2_9ACTN</name>
<gene>
    <name evidence="2" type="ORF">CSH63_14670</name>
</gene>
<reference evidence="2 3" key="1">
    <citation type="submission" date="2017-10" db="EMBL/GenBank/DDBJ databases">
        <title>Integration of genomic and chemical information greatly accelerates assignment of the full stereostructure of myelolactone, a potent inhibitor of myeloma from a marine-derived Micromonospora.</title>
        <authorList>
            <person name="Kim M.C."/>
            <person name="Machado H."/>
            <person name="Jensen P.R."/>
            <person name="Fenical W."/>
        </authorList>
    </citation>
    <scope>NUCLEOTIDE SEQUENCE [LARGE SCALE GENOMIC DNA]</scope>
    <source>
        <strain evidence="2 3">CNY-010</strain>
    </source>
</reference>
<dbReference type="Proteomes" id="UP000267804">
    <property type="component" value="Chromosome"/>
</dbReference>
<feature type="transmembrane region" description="Helical" evidence="1">
    <location>
        <begin position="166"/>
        <end position="189"/>
    </location>
</feature>
<evidence type="ECO:0000313" key="2">
    <source>
        <dbReference type="EMBL" id="AYF28676.1"/>
    </source>
</evidence>
<dbReference type="RefSeq" id="WP_120570765.1">
    <property type="nucleotide sequence ID" value="NZ_CP024087.1"/>
</dbReference>
<feature type="transmembrane region" description="Helical" evidence="1">
    <location>
        <begin position="12"/>
        <end position="34"/>
    </location>
</feature>
<keyword evidence="1" id="KW-0472">Membrane</keyword>
<dbReference type="KEGG" id="mtua:CSH63_14670"/>
<proteinExistence type="predicted"/>
<keyword evidence="1" id="KW-1133">Transmembrane helix</keyword>
<accession>A0A386WJV2</accession>
<sequence>MNPLVQRFRAVVTMWIFVGWGGFLLAGFLGLALLTQTGPFAAASTFSAAAEFAPGAEIKVRDTGVRPGNILILAAPATVDPATVRCTAKSRVYSTGEQRSRELTGARPEGTAAVMRDRGEPRQFTPVLATEGTGWMETDFVSCTGAGAEAFALTTAKGIQSDRFRLGAGLLLMLLAPVLAGLGCLALYLTRKWNREAALRGGSTSWPYR</sequence>
<organism evidence="2 3">
    <name type="scientific">Micromonospora tulbaghiae</name>
    <dbReference type="NCBI Taxonomy" id="479978"/>
    <lineage>
        <taxon>Bacteria</taxon>
        <taxon>Bacillati</taxon>
        <taxon>Actinomycetota</taxon>
        <taxon>Actinomycetes</taxon>
        <taxon>Micromonosporales</taxon>
        <taxon>Micromonosporaceae</taxon>
        <taxon>Micromonospora</taxon>
    </lineage>
</organism>
<dbReference type="AlphaFoldDB" id="A0A386WJV2"/>